<gene>
    <name evidence="2" type="ORF">SVUK_LOCUS5771</name>
</gene>
<sequence length="118" mass="13150">MSISRTLFGSSTQDKAQRREEVGVEERILGKQGEFRKDLAARKKALAESPSTAETSFYVCLGRAMNMENDLKKTKNEAKSTLDRVDQMTGRSSSALLRDRDVSDTVASSKALEPFTER</sequence>
<accession>A0A3P7ISF3</accession>
<proteinExistence type="predicted"/>
<feature type="compositionally biased region" description="Basic and acidic residues" evidence="1">
    <location>
        <begin position="77"/>
        <end position="86"/>
    </location>
</feature>
<organism evidence="2 3">
    <name type="scientific">Strongylus vulgaris</name>
    <name type="common">Blood worm</name>
    <dbReference type="NCBI Taxonomy" id="40348"/>
    <lineage>
        <taxon>Eukaryota</taxon>
        <taxon>Metazoa</taxon>
        <taxon>Ecdysozoa</taxon>
        <taxon>Nematoda</taxon>
        <taxon>Chromadorea</taxon>
        <taxon>Rhabditida</taxon>
        <taxon>Rhabditina</taxon>
        <taxon>Rhabditomorpha</taxon>
        <taxon>Strongyloidea</taxon>
        <taxon>Strongylidae</taxon>
        <taxon>Strongylus</taxon>
    </lineage>
</organism>
<dbReference type="Proteomes" id="UP000270094">
    <property type="component" value="Unassembled WGS sequence"/>
</dbReference>
<dbReference type="EMBL" id="UYYB01017518">
    <property type="protein sequence ID" value="VDM70773.1"/>
    <property type="molecule type" value="Genomic_DNA"/>
</dbReference>
<evidence type="ECO:0000256" key="1">
    <source>
        <dbReference type="SAM" id="MobiDB-lite"/>
    </source>
</evidence>
<reference evidence="2 3" key="1">
    <citation type="submission" date="2018-11" db="EMBL/GenBank/DDBJ databases">
        <authorList>
            <consortium name="Pathogen Informatics"/>
        </authorList>
    </citation>
    <scope>NUCLEOTIDE SEQUENCE [LARGE SCALE GENOMIC DNA]</scope>
</reference>
<keyword evidence="3" id="KW-1185">Reference proteome</keyword>
<name>A0A3P7ISF3_STRVU</name>
<feature type="region of interest" description="Disordered" evidence="1">
    <location>
        <begin position="1"/>
        <end position="23"/>
    </location>
</feature>
<evidence type="ECO:0000313" key="2">
    <source>
        <dbReference type="EMBL" id="VDM70773.1"/>
    </source>
</evidence>
<evidence type="ECO:0000313" key="3">
    <source>
        <dbReference type="Proteomes" id="UP000270094"/>
    </source>
</evidence>
<feature type="region of interest" description="Disordered" evidence="1">
    <location>
        <begin position="77"/>
        <end position="118"/>
    </location>
</feature>
<feature type="compositionally biased region" description="Polar residues" evidence="1">
    <location>
        <begin position="1"/>
        <end position="14"/>
    </location>
</feature>
<dbReference type="AlphaFoldDB" id="A0A3P7ISF3"/>
<protein>
    <submittedName>
        <fullName evidence="2">Uncharacterized protein</fullName>
    </submittedName>
</protein>